<keyword evidence="4" id="KW-1185">Reference proteome</keyword>
<accession>A0A8J3J3M1</accession>
<dbReference type="GO" id="GO:0016491">
    <property type="term" value="F:oxidoreductase activity"/>
    <property type="evidence" value="ECO:0007669"/>
    <property type="project" value="UniProtKB-KW"/>
</dbReference>
<dbReference type="EMBL" id="BOMB01000028">
    <property type="protein sequence ID" value="GID14040.1"/>
    <property type="molecule type" value="Genomic_DNA"/>
</dbReference>
<dbReference type="FunFam" id="3.40.50.720:FF:000084">
    <property type="entry name" value="Short-chain dehydrogenase reductase"/>
    <property type="match status" value="1"/>
</dbReference>
<evidence type="ECO:0000256" key="1">
    <source>
        <dbReference type="ARBA" id="ARBA00006484"/>
    </source>
</evidence>
<sequence>MDTSFTDKTVVVTGASKGIGLAVAAAFAAEGAHVVAGARTVTAELAALSGVTAVPVDLSTSDGPAALVATAVETYGGVDVLVNNVGASEPAASVIDFTDEQWHRIFDITLYSAVRATRAAIPAMKGRDNASIVTVSSLNAKLPAAFVAPYSAAKAALTNYSKVVSESYAADGIRANVVSPGLVRTPMWTAPGGFGEIVGGPSGATPDEVLDTILPEAMSVATGRVSEPAEVADLVLFLASGRARNITGADFVIDGGTLKSI</sequence>
<organism evidence="3 4">
    <name type="scientific">Actinocatenispora rupis</name>
    <dbReference type="NCBI Taxonomy" id="519421"/>
    <lineage>
        <taxon>Bacteria</taxon>
        <taxon>Bacillati</taxon>
        <taxon>Actinomycetota</taxon>
        <taxon>Actinomycetes</taxon>
        <taxon>Micromonosporales</taxon>
        <taxon>Micromonosporaceae</taxon>
        <taxon>Actinocatenispora</taxon>
    </lineage>
</organism>
<comment type="similarity">
    <text evidence="1">Belongs to the short-chain dehydrogenases/reductases (SDR) family.</text>
</comment>
<dbReference type="PRINTS" id="PR00081">
    <property type="entry name" value="GDHRDH"/>
</dbReference>
<gene>
    <name evidence="3" type="primary">fabG_8</name>
    <name evidence="3" type="ORF">Aru02nite_49290</name>
</gene>
<dbReference type="PANTHER" id="PTHR42879">
    <property type="entry name" value="3-OXOACYL-(ACYL-CARRIER-PROTEIN) REDUCTASE"/>
    <property type="match status" value="1"/>
</dbReference>
<dbReference type="RefSeq" id="WP_203661606.1">
    <property type="nucleotide sequence ID" value="NZ_BAAAZM010000014.1"/>
</dbReference>
<dbReference type="AlphaFoldDB" id="A0A8J3J3M1"/>
<keyword evidence="2" id="KW-0560">Oxidoreductase</keyword>
<dbReference type="SUPFAM" id="SSF51735">
    <property type="entry name" value="NAD(P)-binding Rossmann-fold domains"/>
    <property type="match status" value="1"/>
</dbReference>
<dbReference type="PROSITE" id="PS00061">
    <property type="entry name" value="ADH_SHORT"/>
    <property type="match status" value="1"/>
</dbReference>
<evidence type="ECO:0000313" key="3">
    <source>
        <dbReference type="EMBL" id="GID14040.1"/>
    </source>
</evidence>
<dbReference type="PRINTS" id="PR00080">
    <property type="entry name" value="SDRFAMILY"/>
</dbReference>
<dbReference type="GO" id="GO:0032787">
    <property type="term" value="P:monocarboxylic acid metabolic process"/>
    <property type="evidence" value="ECO:0007669"/>
    <property type="project" value="UniProtKB-ARBA"/>
</dbReference>
<dbReference type="CDD" id="cd05233">
    <property type="entry name" value="SDR_c"/>
    <property type="match status" value="1"/>
</dbReference>
<dbReference type="InterPro" id="IPR036291">
    <property type="entry name" value="NAD(P)-bd_dom_sf"/>
</dbReference>
<dbReference type="Pfam" id="PF13561">
    <property type="entry name" value="adh_short_C2"/>
    <property type="match status" value="1"/>
</dbReference>
<protein>
    <submittedName>
        <fullName evidence="3">3-oxoacyl-ACP reductase</fullName>
    </submittedName>
</protein>
<dbReference type="Proteomes" id="UP000612808">
    <property type="component" value="Unassembled WGS sequence"/>
</dbReference>
<dbReference type="InterPro" id="IPR002347">
    <property type="entry name" value="SDR_fam"/>
</dbReference>
<evidence type="ECO:0000256" key="2">
    <source>
        <dbReference type="ARBA" id="ARBA00023002"/>
    </source>
</evidence>
<reference evidence="3" key="1">
    <citation type="submission" date="2021-01" db="EMBL/GenBank/DDBJ databases">
        <title>Whole genome shotgun sequence of Actinocatenispora rupis NBRC 107355.</title>
        <authorList>
            <person name="Komaki H."/>
            <person name="Tamura T."/>
        </authorList>
    </citation>
    <scope>NUCLEOTIDE SEQUENCE</scope>
    <source>
        <strain evidence="3">NBRC 107355</strain>
    </source>
</reference>
<evidence type="ECO:0000313" key="4">
    <source>
        <dbReference type="Proteomes" id="UP000612808"/>
    </source>
</evidence>
<dbReference type="InterPro" id="IPR050259">
    <property type="entry name" value="SDR"/>
</dbReference>
<dbReference type="InterPro" id="IPR020904">
    <property type="entry name" value="Sc_DH/Rdtase_CS"/>
</dbReference>
<proteinExistence type="inferred from homology"/>
<dbReference type="Gene3D" id="3.40.50.720">
    <property type="entry name" value="NAD(P)-binding Rossmann-like Domain"/>
    <property type="match status" value="1"/>
</dbReference>
<comment type="caution">
    <text evidence="3">The sequence shown here is derived from an EMBL/GenBank/DDBJ whole genome shotgun (WGS) entry which is preliminary data.</text>
</comment>
<name>A0A8J3J3M1_9ACTN</name>